<dbReference type="SUPFAM" id="SSF56112">
    <property type="entry name" value="Protein kinase-like (PK-like)"/>
    <property type="match status" value="1"/>
</dbReference>
<dbReference type="InParanoid" id="D8LLW0"/>
<dbReference type="Gene3D" id="1.10.510.10">
    <property type="entry name" value="Transferase(Phosphotransferase) domain 1"/>
    <property type="match status" value="1"/>
</dbReference>
<name>D8LLW0_ECTSI</name>
<keyword evidence="2" id="KW-1185">Reference proteome</keyword>
<dbReference type="EMBL" id="FN649742">
    <property type="protein sequence ID" value="CBN77174.1"/>
    <property type="molecule type" value="Genomic_DNA"/>
</dbReference>
<evidence type="ECO:0000313" key="2">
    <source>
        <dbReference type="Proteomes" id="UP000002630"/>
    </source>
</evidence>
<dbReference type="Proteomes" id="UP000002630">
    <property type="component" value="Linkage Group LG17"/>
</dbReference>
<dbReference type="InterPro" id="IPR011009">
    <property type="entry name" value="Kinase-like_dom_sf"/>
</dbReference>
<dbReference type="EMBL" id="FN648575">
    <property type="protein sequence ID" value="CBN77174.1"/>
    <property type="molecule type" value="Genomic_DNA"/>
</dbReference>
<reference evidence="1 2" key="1">
    <citation type="journal article" date="2010" name="Nature">
        <title>The Ectocarpus genome and the independent evolution of multicellularity in brown algae.</title>
        <authorList>
            <person name="Cock J.M."/>
            <person name="Sterck L."/>
            <person name="Rouze P."/>
            <person name="Scornet D."/>
            <person name="Allen A.E."/>
            <person name="Amoutzias G."/>
            <person name="Anthouard V."/>
            <person name="Artiguenave F."/>
            <person name="Aury J.M."/>
            <person name="Badger J.H."/>
            <person name="Beszteri B."/>
            <person name="Billiau K."/>
            <person name="Bonnet E."/>
            <person name="Bothwell J.H."/>
            <person name="Bowler C."/>
            <person name="Boyen C."/>
            <person name="Brownlee C."/>
            <person name="Carrano C.J."/>
            <person name="Charrier B."/>
            <person name="Cho G.Y."/>
            <person name="Coelho S.M."/>
            <person name="Collen J."/>
            <person name="Corre E."/>
            <person name="Da Silva C."/>
            <person name="Delage L."/>
            <person name="Delaroque N."/>
            <person name="Dittami S.M."/>
            <person name="Doulbeau S."/>
            <person name="Elias M."/>
            <person name="Farnham G."/>
            <person name="Gachon C.M."/>
            <person name="Gschloessl B."/>
            <person name="Heesch S."/>
            <person name="Jabbari K."/>
            <person name="Jubin C."/>
            <person name="Kawai H."/>
            <person name="Kimura K."/>
            <person name="Kloareg B."/>
            <person name="Kupper F.C."/>
            <person name="Lang D."/>
            <person name="Le Bail A."/>
            <person name="Leblanc C."/>
            <person name="Lerouge P."/>
            <person name="Lohr M."/>
            <person name="Lopez P.J."/>
            <person name="Martens C."/>
            <person name="Maumus F."/>
            <person name="Michel G."/>
            <person name="Miranda-Saavedra D."/>
            <person name="Morales J."/>
            <person name="Moreau H."/>
            <person name="Motomura T."/>
            <person name="Nagasato C."/>
            <person name="Napoli C.A."/>
            <person name="Nelson D.R."/>
            <person name="Nyvall-Collen P."/>
            <person name="Peters A.F."/>
            <person name="Pommier C."/>
            <person name="Potin P."/>
            <person name="Poulain J."/>
            <person name="Quesneville H."/>
            <person name="Read B."/>
            <person name="Rensing S.A."/>
            <person name="Ritter A."/>
            <person name="Rousvoal S."/>
            <person name="Samanta M."/>
            <person name="Samson G."/>
            <person name="Schroeder D.C."/>
            <person name="Segurens B."/>
            <person name="Strittmatter M."/>
            <person name="Tonon T."/>
            <person name="Tregear J.W."/>
            <person name="Valentin K."/>
            <person name="von Dassow P."/>
            <person name="Yamagishi T."/>
            <person name="Van de Peer Y."/>
            <person name="Wincker P."/>
        </authorList>
    </citation>
    <scope>NUCLEOTIDE SEQUENCE [LARGE SCALE GENOMIC DNA]</scope>
    <source>
        <strain evidence="2">Ec32 / CCAP1310/4</strain>
    </source>
</reference>
<proteinExistence type="predicted"/>
<evidence type="ECO:0000313" key="1">
    <source>
        <dbReference type="EMBL" id="CBN77174.1"/>
    </source>
</evidence>
<accession>D8LLW0</accession>
<organism evidence="1 2">
    <name type="scientific">Ectocarpus siliculosus</name>
    <name type="common">Brown alga</name>
    <name type="synonym">Conferva siliculosa</name>
    <dbReference type="NCBI Taxonomy" id="2880"/>
    <lineage>
        <taxon>Eukaryota</taxon>
        <taxon>Sar</taxon>
        <taxon>Stramenopiles</taxon>
        <taxon>Ochrophyta</taxon>
        <taxon>PX clade</taxon>
        <taxon>Phaeophyceae</taxon>
        <taxon>Ectocarpales</taxon>
        <taxon>Ectocarpaceae</taxon>
        <taxon>Ectocarpus</taxon>
    </lineage>
</organism>
<dbReference type="OrthoDB" id="248923at2759"/>
<sequence length="99" mass="11161">MSVFMPPERAAELRLSKAFVSFLRGCLRYEPEKRMTAQEMLKHPFLQVPPSERGISLAQAGGGAVAIRDNRREEVLLPNGEKKQSPKVALASCRLFSWF</sequence>
<protein>
    <recommendedName>
        <fullName evidence="3">Protein kinase domain-containing protein</fullName>
    </recommendedName>
</protein>
<evidence type="ECO:0008006" key="3">
    <source>
        <dbReference type="Google" id="ProtNLM"/>
    </source>
</evidence>
<dbReference type="AlphaFoldDB" id="D8LLW0"/>
<gene>
    <name evidence="1" type="ORF">Esi_0038_0021</name>
</gene>